<protein>
    <submittedName>
        <fullName evidence="2">Uncharacterized protein</fullName>
    </submittedName>
</protein>
<dbReference type="EMBL" id="CM010633">
    <property type="protein sequence ID" value="RID58911.1"/>
    <property type="molecule type" value="Genomic_DNA"/>
</dbReference>
<gene>
    <name evidence="2" type="ORF">BRARA_F02172</name>
</gene>
<dbReference type="AlphaFoldDB" id="A0A397Z0B2"/>
<sequence>MASRKVLLLGLLMCLSCLWVAKALEGDAKFRDDMTDVPIQTQRGGSCDNDGVCQTFCPGCAVTRCIFKQCVCEQCNPPKPKLRVRRDATTEDGGQT</sequence>
<accession>A0A397Z0B2</accession>
<feature type="chain" id="PRO_5017437338" evidence="1">
    <location>
        <begin position="24"/>
        <end position="96"/>
    </location>
</feature>
<evidence type="ECO:0000313" key="3">
    <source>
        <dbReference type="Proteomes" id="UP000264353"/>
    </source>
</evidence>
<feature type="signal peptide" evidence="1">
    <location>
        <begin position="1"/>
        <end position="23"/>
    </location>
</feature>
<organism evidence="2 3">
    <name type="scientific">Brassica campestris</name>
    <name type="common">Field mustard</name>
    <dbReference type="NCBI Taxonomy" id="3711"/>
    <lineage>
        <taxon>Eukaryota</taxon>
        <taxon>Viridiplantae</taxon>
        <taxon>Streptophyta</taxon>
        <taxon>Embryophyta</taxon>
        <taxon>Tracheophyta</taxon>
        <taxon>Spermatophyta</taxon>
        <taxon>Magnoliopsida</taxon>
        <taxon>eudicotyledons</taxon>
        <taxon>Gunneridae</taxon>
        <taxon>Pentapetalae</taxon>
        <taxon>rosids</taxon>
        <taxon>malvids</taxon>
        <taxon>Brassicales</taxon>
        <taxon>Brassicaceae</taxon>
        <taxon>Brassiceae</taxon>
        <taxon>Brassica</taxon>
    </lineage>
</organism>
<keyword evidence="1" id="KW-0732">Signal</keyword>
<reference evidence="2 3" key="1">
    <citation type="submission" date="2018-06" db="EMBL/GenBank/DDBJ databases">
        <title>WGS assembly of Brassica rapa FPsc.</title>
        <authorList>
            <person name="Bowman J."/>
            <person name="Kohchi T."/>
            <person name="Yamato K."/>
            <person name="Jenkins J."/>
            <person name="Shu S."/>
            <person name="Ishizaki K."/>
            <person name="Yamaoka S."/>
            <person name="Nishihama R."/>
            <person name="Nakamura Y."/>
            <person name="Berger F."/>
            <person name="Adam C."/>
            <person name="Aki S."/>
            <person name="Althoff F."/>
            <person name="Araki T."/>
            <person name="Arteaga-Vazquez M."/>
            <person name="Balasubrmanian S."/>
            <person name="Bauer D."/>
            <person name="Boehm C."/>
            <person name="Briginshaw L."/>
            <person name="Caballero-Perez J."/>
            <person name="Catarino B."/>
            <person name="Chen F."/>
            <person name="Chiyoda S."/>
            <person name="Chovatia M."/>
            <person name="Davies K."/>
            <person name="Delmans M."/>
            <person name="Demura T."/>
            <person name="Dierschke T."/>
            <person name="Dolan L."/>
            <person name="Dorantes-Acosta A."/>
            <person name="Eklund D."/>
            <person name="Florent S."/>
            <person name="Flores-Sandoval E."/>
            <person name="Fujiyama A."/>
            <person name="Fukuzawa H."/>
            <person name="Galik B."/>
            <person name="Grimanelli D."/>
            <person name="Grimwood J."/>
            <person name="Grossniklaus U."/>
            <person name="Hamada T."/>
            <person name="Haseloff J."/>
            <person name="Hetherington A."/>
            <person name="Higo A."/>
            <person name="Hirakawa Y."/>
            <person name="Hundley H."/>
            <person name="Ikeda Y."/>
            <person name="Inoue K."/>
            <person name="Inoue S."/>
            <person name="Ishida S."/>
            <person name="Jia Q."/>
            <person name="Kakita M."/>
            <person name="Kanazawa T."/>
            <person name="Kawai Y."/>
            <person name="Kawashima T."/>
            <person name="Kennedy M."/>
            <person name="Kinose K."/>
            <person name="Kinoshita T."/>
            <person name="Kohara Y."/>
            <person name="Koide E."/>
            <person name="Komatsu K."/>
            <person name="Kopischke S."/>
            <person name="Kubo M."/>
            <person name="Kyozuka J."/>
            <person name="Lagercrantz U."/>
            <person name="Lin S."/>
            <person name="Lindquist E."/>
            <person name="Lipzen A."/>
            <person name="Lu C."/>
            <person name="Luna E."/>
            <person name="Martienssen R."/>
            <person name="Minamino N."/>
            <person name="Mizutani M."/>
            <person name="Mizutani M."/>
            <person name="Mochizuki N."/>
            <person name="Monte I."/>
            <person name="Mosher R."/>
            <person name="Nagasaki H."/>
            <person name="Nakagami H."/>
            <person name="Naramoto S."/>
            <person name="Nishitani K."/>
            <person name="Ohtani M."/>
            <person name="Okamoto T."/>
            <person name="Okumura M."/>
            <person name="Phillips J."/>
            <person name="Pollak B."/>
            <person name="Reinders A."/>
            <person name="Roevekamp M."/>
            <person name="Sano R."/>
            <person name="Sawa S."/>
            <person name="Schmid M."/>
            <person name="Shirakawa M."/>
            <person name="Solano R."/>
            <person name="Spunde A."/>
            <person name="Suetsugu N."/>
            <person name="Sugano S."/>
            <person name="Sugiyama A."/>
            <person name="Sun R."/>
            <person name="Suzuki Y."/>
            <person name="Takenaka M."/>
            <person name="Takezawa D."/>
            <person name="Tomogane H."/>
            <person name="Tsuzuki M."/>
            <person name="Ueda T."/>
            <person name="Umeda M."/>
            <person name="Ward J."/>
            <person name="Watanabe Y."/>
            <person name="Yazaki K."/>
            <person name="Yokoyama R."/>
            <person name="Yoshitake Y."/>
            <person name="Yotsui I."/>
            <person name="Zachgo S."/>
            <person name="Schmutz J."/>
        </authorList>
    </citation>
    <scope>NUCLEOTIDE SEQUENCE [LARGE SCALE GENOMIC DNA]</scope>
    <source>
        <strain evidence="3">cv. B-3</strain>
    </source>
</reference>
<name>A0A397Z0B2_BRACM</name>
<evidence type="ECO:0000256" key="1">
    <source>
        <dbReference type="SAM" id="SignalP"/>
    </source>
</evidence>
<evidence type="ECO:0000313" key="2">
    <source>
        <dbReference type="EMBL" id="RID58911.1"/>
    </source>
</evidence>
<dbReference type="Proteomes" id="UP000264353">
    <property type="component" value="Chromosome A6"/>
</dbReference>
<proteinExistence type="predicted"/>